<feature type="compositionally biased region" description="Low complexity" evidence="1">
    <location>
        <begin position="43"/>
        <end position="62"/>
    </location>
</feature>
<dbReference type="AlphaFoldDB" id="A0A2M4B336"/>
<feature type="region of interest" description="Disordered" evidence="1">
    <location>
        <begin position="14"/>
        <end position="99"/>
    </location>
</feature>
<proteinExistence type="predicted"/>
<organism evidence="2">
    <name type="scientific">Anopheles triannulatus</name>
    <dbReference type="NCBI Taxonomy" id="58253"/>
    <lineage>
        <taxon>Eukaryota</taxon>
        <taxon>Metazoa</taxon>
        <taxon>Ecdysozoa</taxon>
        <taxon>Arthropoda</taxon>
        <taxon>Hexapoda</taxon>
        <taxon>Insecta</taxon>
        <taxon>Pterygota</taxon>
        <taxon>Neoptera</taxon>
        <taxon>Endopterygota</taxon>
        <taxon>Diptera</taxon>
        <taxon>Nematocera</taxon>
        <taxon>Culicoidea</taxon>
        <taxon>Culicidae</taxon>
        <taxon>Anophelinae</taxon>
        <taxon>Anopheles</taxon>
    </lineage>
</organism>
<feature type="compositionally biased region" description="Basic residues" evidence="1">
    <location>
        <begin position="33"/>
        <end position="42"/>
    </location>
</feature>
<sequence>MFHRVCVCVCVGGLSQSHSVPPRAALGPPPHGPRGHFKHHSPHSSPFAIVSRSQPIVVSPSPSRRRRSRDPPDSRASATLRSVSPRWSWPKREQPAASQ</sequence>
<feature type="compositionally biased region" description="Basic and acidic residues" evidence="1">
    <location>
        <begin position="90"/>
        <end position="99"/>
    </location>
</feature>
<evidence type="ECO:0000313" key="2">
    <source>
        <dbReference type="EMBL" id="MBW47453.1"/>
    </source>
</evidence>
<reference evidence="2" key="1">
    <citation type="submission" date="2018-01" db="EMBL/GenBank/DDBJ databases">
        <title>An insight into the sialome of Amazonian anophelines.</title>
        <authorList>
            <person name="Ribeiro J.M."/>
            <person name="Scarpassa V."/>
            <person name="Calvo E."/>
        </authorList>
    </citation>
    <scope>NUCLEOTIDE SEQUENCE</scope>
    <source>
        <tissue evidence="2">Salivary glands</tissue>
    </source>
</reference>
<evidence type="ECO:0000256" key="1">
    <source>
        <dbReference type="SAM" id="MobiDB-lite"/>
    </source>
</evidence>
<dbReference type="EMBL" id="GGFK01014132">
    <property type="protein sequence ID" value="MBW47453.1"/>
    <property type="molecule type" value="Transcribed_RNA"/>
</dbReference>
<accession>A0A2M4B336</accession>
<protein>
    <submittedName>
        <fullName evidence="2">Putative secreted protein</fullName>
    </submittedName>
</protein>
<name>A0A2M4B336_9DIPT</name>